<proteinExistence type="predicted"/>
<evidence type="ECO:0008006" key="3">
    <source>
        <dbReference type="Google" id="ProtNLM"/>
    </source>
</evidence>
<reference evidence="1 2" key="1">
    <citation type="submission" date="2020-07" db="EMBL/GenBank/DDBJ databases">
        <title>Sequencing the genomes of 1000 actinobacteria strains.</title>
        <authorList>
            <person name="Klenk H.-P."/>
        </authorList>
    </citation>
    <scope>NUCLEOTIDE SEQUENCE [LARGE SCALE GENOMIC DNA]</scope>
    <source>
        <strain evidence="1 2">DSM 24552</strain>
    </source>
</reference>
<keyword evidence="2" id="KW-1185">Reference proteome</keyword>
<dbReference type="EMBL" id="JACCAC010000001">
    <property type="protein sequence ID" value="NYG55274.1"/>
    <property type="molecule type" value="Genomic_DNA"/>
</dbReference>
<dbReference type="AlphaFoldDB" id="A0A7Y9US57"/>
<sequence>MSEVLEDRRFQEWLRRAVGEDRADELRKSLDEFAQREKPVITLFGAFDTGKSAIARRLLVDAGLDVPEWLTISARHETFESRHVEVDGYVLQDTPGISDPDVDLPTDLRAEVNTRQAMDAIALTDVACIVVNPQLPTGERDQLLALIEEGWIPGSLIVVISRFDDAGANPLYDLDGYRDRAANKVAELRRSLELDETIPIHVVVPDFEQVAGASSSPDPTVWDESRDFDGMSDLAAAFSHVATRDTRALRAAAVARFWASHVRRALLSSEAELEDLEAGLNHAEGLIKRRDIQISQLDVLDAAARVSIMGAVEDAINASVRRQSVSAEGIQSSVDHVLETWWLRECAALDKLASEAGVTFERQRERPGWQVLTQLFEPDAGPAAKDGQRKYAGRLGGVTDKVKSSFDAVKKLEEAAKETPKEASGGATKAVANASKSVPKVEVAVHALPAIVELAGLIEDIVQDKQAAKRRRERRDELHKQVRGIAQDAADQALVSWQHEVEATRATIAESVGIDDEQVDALKTSVDEVRATVVAGRRLMAI</sequence>
<organism evidence="1 2">
    <name type="scientific">Nocardioides perillae</name>
    <dbReference type="NCBI Taxonomy" id="1119534"/>
    <lineage>
        <taxon>Bacteria</taxon>
        <taxon>Bacillati</taxon>
        <taxon>Actinomycetota</taxon>
        <taxon>Actinomycetes</taxon>
        <taxon>Propionibacteriales</taxon>
        <taxon>Nocardioidaceae</taxon>
        <taxon>Nocardioides</taxon>
    </lineage>
</organism>
<protein>
    <recommendedName>
        <fullName evidence="3">50S ribosome-binding GTPase</fullName>
    </recommendedName>
</protein>
<dbReference type="CDD" id="cd00882">
    <property type="entry name" value="Ras_like_GTPase"/>
    <property type="match status" value="1"/>
</dbReference>
<dbReference type="Gene3D" id="3.40.50.300">
    <property type="entry name" value="P-loop containing nucleotide triphosphate hydrolases"/>
    <property type="match status" value="1"/>
</dbReference>
<comment type="caution">
    <text evidence="1">The sequence shown here is derived from an EMBL/GenBank/DDBJ whole genome shotgun (WGS) entry which is preliminary data.</text>
</comment>
<evidence type="ECO:0000313" key="2">
    <source>
        <dbReference type="Proteomes" id="UP000544110"/>
    </source>
</evidence>
<dbReference type="SUPFAM" id="SSF52540">
    <property type="entry name" value="P-loop containing nucleoside triphosphate hydrolases"/>
    <property type="match status" value="1"/>
</dbReference>
<dbReference type="InterPro" id="IPR027417">
    <property type="entry name" value="P-loop_NTPase"/>
</dbReference>
<gene>
    <name evidence="1" type="ORF">BJ989_001578</name>
</gene>
<dbReference type="Proteomes" id="UP000544110">
    <property type="component" value="Unassembled WGS sequence"/>
</dbReference>
<dbReference type="RefSeq" id="WP_179517749.1">
    <property type="nucleotide sequence ID" value="NZ_JACCAC010000001.1"/>
</dbReference>
<name>A0A7Y9US57_9ACTN</name>
<evidence type="ECO:0000313" key="1">
    <source>
        <dbReference type="EMBL" id="NYG55274.1"/>
    </source>
</evidence>
<accession>A0A7Y9US57</accession>